<dbReference type="InterPro" id="IPR026444">
    <property type="entry name" value="Secre_tail"/>
</dbReference>
<protein>
    <submittedName>
        <fullName evidence="3">T9SS type A sorting domain-containing protein</fullName>
    </submittedName>
</protein>
<feature type="domain" description="Secretion system C-terminal sorting" evidence="2">
    <location>
        <begin position="811"/>
        <end position="880"/>
    </location>
</feature>
<dbReference type="NCBIfam" id="TIGR04183">
    <property type="entry name" value="Por_Secre_tail"/>
    <property type="match status" value="1"/>
</dbReference>
<organism evidence="3 4">
    <name type="scientific">Croceimicrobium hydrocarbonivorans</name>
    <dbReference type="NCBI Taxonomy" id="2761580"/>
    <lineage>
        <taxon>Bacteria</taxon>
        <taxon>Pseudomonadati</taxon>
        <taxon>Bacteroidota</taxon>
        <taxon>Flavobacteriia</taxon>
        <taxon>Flavobacteriales</taxon>
        <taxon>Owenweeksiaceae</taxon>
        <taxon>Croceimicrobium</taxon>
    </lineage>
</organism>
<gene>
    <name evidence="3" type="ORF">H4K34_00435</name>
</gene>
<evidence type="ECO:0000313" key="4">
    <source>
        <dbReference type="Proteomes" id="UP000516305"/>
    </source>
</evidence>
<proteinExistence type="predicted"/>
<dbReference type="KEGG" id="chyd:H4K34_00435"/>
<keyword evidence="4" id="KW-1185">Reference proteome</keyword>
<accession>A0A7H0VF39</accession>
<sequence>MKIFRLICLLTILFGPYSLISQEHLGQKLGGFFEQLYGGSTDEEAIDICSSQQDYLVTGWTDVNTEGVTKDATIWYIDNLGRKNYKIFYGSGEKDEVATGVTDINSEYMAICVHSSSSWIQDSVQPNDFMVVYMLEVATGLMEWRDTLMFEDEGVAPVDIHYDGAEHIYALYNRRDPSGRVSNQIAKYDLGGNLIWISDSYYTQGHGQWASELLLTSSSLVIMPYSYYTKSPEAVEFNTSGVIINQNDFVSEQETRIYGLIEESSSGNIIGAGYTVDDEDDINSYLLEITPSLAFSQSESFGQAGVEKFRDLVETVDGLIAAGVRNNEGEGSYDCYIHHFDNNWQTDLEETFGGINSDRLSSLMIDATETKAFFAGYNTEYGITTSGNAYLGGITTKLGVVQASCDFPRILFIDDLVDDNDQDTPDNLLNYNAIISTCSTHNINTVFLYDVDKIYHPTNPSIQDVKDDLDVFLNALLGAQIKVGFIVGPEIDKVRNLTDIMKGVTQNNTNFAGKINYIMLEHEFWGNNSNYSGFVPLSVLNNSDYGFNWSSNPYPSGTDNKKNHYFWHLTKDHETLLEEINTQLPNNANWWASFDYISYLKNSGFTNATYYDYNSNANGLGTLTTLTGSDPVMQHREGLVEHFLPLVDYTFLVNYRDASNSKHFMTSGGNLVPNFDVSSPNSTLSNSDWLKRLQAYSNKANLSKNSSTFYYINLQSNEETVCSDVGANKLGNWLGGANSYNRAEQAYVDQLQNLSSTCISCGTNSEVVAHAWFDYSCHTSNSSFSNYGLVSGCSTQISIEEQNSSSAGLSVYPNPSNGQLKISGLNNKKEVAFFSLIDVSGRVLLSGPVPADNTVNLPSHLKGLFMLKIEHGSNSTSFRVILN</sequence>
<reference evidence="3 4" key="1">
    <citation type="submission" date="2020-08" db="EMBL/GenBank/DDBJ databases">
        <title>Croceimicrobium hydrocarbonivorans gen. nov., sp. nov., a novel marine bacterium isolated from a bacterial consortium that degrades polyethylene terephthalate.</title>
        <authorList>
            <person name="Liu R."/>
        </authorList>
    </citation>
    <scope>NUCLEOTIDE SEQUENCE [LARGE SCALE GENOMIC DNA]</scope>
    <source>
        <strain evidence="3 4">A20-9</strain>
    </source>
</reference>
<dbReference type="Pfam" id="PF18962">
    <property type="entry name" value="Por_Secre_tail"/>
    <property type="match status" value="1"/>
</dbReference>
<dbReference type="RefSeq" id="WP_210758864.1">
    <property type="nucleotide sequence ID" value="NZ_CP060139.1"/>
</dbReference>
<dbReference type="Proteomes" id="UP000516305">
    <property type="component" value="Chromosome"/>
</dbReference>
<evidence type="ECO:0000313" key="3">
    <source>
        <dbReference type="EMBL" id="QNR24337.1"/>
    </source>
</evidence>
<dbReference type="EMBL" id="CP060139">
    <property type="protein sequence ID" value="QNR24337.1"/>
    <property type="molecule type" value="Genomic_DNA"/>
</dbReference>
<dbReference type="AlphaFoldDB" id="A0A7H0VF39"/>
<name>A0A7H0VF39_9FLAO</name>
<keyword evidence="1" id="KW-0732">Signal</keyword>
<evidence type="ECO:0000259" key="2">
    <source>
        <dbReference type="Pfam" id="PF18962"/>
    </source>
</evidence>
<evidence type="ECO:0000256" key="1">
    <source>
        <dbReference type="ARBA" id="ARBA00022729"/>
    </source>
</evidence>